<accession>A0ABW6R6D3</accession>
<gene>
    <name evidence="2" type="ORF">ACFYV7_38850</name>
</gene>
<protein>
    <submittedName>
        <fullName evidence="2">Uncharacterized protein</fullName>
    </submittedName>
</protein>
<keyword evidence="1" id="KW-0732">Signal</keyword>
<reference evidence="2 3" key="1">
    <citation type="submission" date="2024-10" db="EMBL/GenBank/DDBJ databases">
        <title>The Natural Products Discovery Center: Release of the First 8490 Sequenced Strains for Exploring Actinobacteria Biosynthetic Diversity.</title>
        <authorList>
            <person name="Kalkreuter E."/>
            <person name="Kautsar S.A."/>
            <person name="Yang D."/>
            <person name="Bader C.D."/>
            <person name="Teijaro C.N."/>
            <person name="Fluegel L."/>
            <person name="Davis C.M."/>
            <person name="Simpson J.R."/>
            <person name="Lauterbach L."/>
            <person name="Steele A.D."/>
            <person name="Gui C."/>
            <person name="Meng S."/>
            <person name="Li G."/>
            <person name="Viehrig K."/>
            <person name="Ye F."/>
            <person name="Su P."/>
            <person name="Kiefer A.F."/>
            <person name="Nichols A."/>
            <person name="Cepeda A.J."/>
            <person name="Yan W."/>
            <person name="Fan B."/>
            <person name="Jiang Y."/>
            <person name="Adhikari A."/>
            <person name="Zheng C.-J."/>
            <person name="Schuster L."/>
            <person name="Cowan T.M."/>
            <person name="Smanski M.J."/>
            <person name="Chevrette M.G."/>
            <person name="De Carvalho L.P.S."/>
            <person name="Shen B."/>
        </authorList>
    </citation>
    <scope>NUCLEOTIDE SEQUENCE [LARGE SCALE GENOMIC DNA]</scope>
    <source>
        <strain evidence="2 3">NPDC003040</strain>
    </source>
</reference>
<proteinExistence type="predicted"/>
<evidence type="ECO:0000313" key="2">
    <source>
        <dbReference type="EMBL" id="MFF3228808.1"/>
    </source>
</evidence>
<sequence length="138" mass="14420">MINRRLPVLALFALSAAAVVLPSNTAAAIPGLDAPVIEETFSVPGTVSAKFRNPNTEGVCWIFNNKTGEIFGGNNPTSFAIPDGKMVQTSLGNLPAGEEIHVRGACAYERPIGSHDNVTVTDVIVVKVVDKPSTGSFG</sequence>
<dbReference type="EMBL" id="JBIAPI010000016">
    <property type="protein sequence ID" value="MFF3228808.1"/>
    <property type="molecule type" value="Genomic_DNA"/>
</dbReference>
<evidence type="ECO:0000313" key="3">
    <source>
        <dbReference type="Proteomes" id="UP001601948"/>
    </source>
</evidence>
<organism evidence="2 3">
    <name type="scientific">Nocardia suismassiliense</name>
    <dbReference type="NCBI Taxonomy" id="2077092"/>
    <lineage>
        <taxon>Bacteria</taxon>
        <taxon>Bacillati</taxon>
        <taxon>Actinomycetota</taxon>
        <taxon>Actinomycetes</taxon>
        <taxon>Mycobacteriales</taxon>
        <taxon>Nocardiaceae</taxon>
        <taxon>Nocardia</taxon>
    </lineage>
</organism>
<feature type="signal peptide" evidence="1">
    <location>
        <begin position="1"/>
        <end position="28"/>
    </location>
</feature>
<keyword evidence="3" id="KW-1185">Reference proteome</keyword>
<evidence type="ECO:0000256" key="1">
    <source>
        <dbReference type="SAM" id="SignalP"/>
    </source>
</evidence>
<comment type="caution">
    <text evidence="2">The sequence shown here is derived from an EMBL/GenBank/DDBJ whole genome shotgun (WGS) entry which is preliminary data.</text>
</comment>
<feature type="chain" id="PRO_5045301341" evidence="1">
    <location>
        <begin position="29"/>
        <end position="138"/>
    </location>
</feature>
<name>A0ABW6R6D3_9NOCA</name>
<dbReference type="Proteomes" id="UP001601948">
    <property type="component" value="Unassembled WGS sequence"/>
</dbReference>
<dbReference type="RefSeq" id="WP_387725897.1">
    <property type="nucleotide sequence ID" value="NZ_JBIAPI010000016.1"/>
</dbReference>